<sequence>MGRPGVDFPVLPSIPKTGFSCRQVKSSGYYADLDTNCQVFHICADGRKISFLCPNGTIFRQSHLICDWWWTVDCANSKEHYEESAELLANDRKIYQARSGALSKSRGRQHVNRKPGISQEFEGESVSATSYRAEPVAHNARIQVHSKAINPSKQLPSSTPNPVFSHSSEEFHTGSRMEQAEQRQTQAFNPPHKESNQKHLEYQENRQSRLFIKTDQRHKDINFSQNTPPAPRAPEQRQILQSNQFSEIRPPLEGPPRPKQPPVTTHRPKIGQFSHSRKFEQSLSGRNVPLNKVSHSHQQPHPTVSLQSHQQPQFLPGPQTLSQNKEINNDTRTYNHVRFLTSSEIEGQLPAETGSFVNSRGNKLNGLKQATDRQRISQNRVQQTTSKSYIDLDRSQNTALEISSQVKSVGVQVTDRQITDLPTTQSSPEPATEKVSFDDAGFQEPPSAEQFKNEDLFYFHGTSTENYLSDTVVLTESPVKHSDKYTSVSVDDFKNGSHEMGPIEDLGLSKPPSDTGFRGEYVHGGYENKEIQDYTEPTHPVHIMDTFKSTTVLPSVDYDSGVTSPDLSSNFATRKSHRFYSPTTAQTPIIPEPGTEQNTETSTEEPPEEDVFIRKNTSKPRTVVSYRNNKDHFTESPQKLLRNIDISTIQPMRSRLANMPASLLTAANKVISATEESVTKKLEPIFVEIIDRGSSEPPVLKTYTVEELENRRENTGSARFADKDKLLSSKPEPMASTSHTLEAGEVSSTVTEPPSPVTLSKRLRPPSELPDLTPFPDHTDSELTTTVLPPSRYVTLSRILLPPEFVADSSDSRGKNKTSSTGSYQDSSTFAATIKSQYIDHTTPINPVTLSRRLQPPFEPVVQFNSGLSVPTIASTLQQGRQQHNVGPVNQDTFTRFEPFIAGRGQNVGTYQLRQEAGITQDILVATESSASATSNSESTETSLVHVDREHLTSEPSPVTPFPFKKQKTIPESIQSATPFLNVSVEEPTAEPDIPISLPLKQEPSYSPRYKNRDGFAVPPSSGPSTLHSLAVYFSIRDRAQETTLDTLNGFDFEKFKVEGERPTTESVPVALSTVYDLTTEVNETDDPVLAPSFLTKPIRDSYSVLFPNTKDVKSSVTEGMRSVIRTAEISDTVTKERKTSPSLQNALRNELLDKLAEISEMEAKPLHDRKISSSQTEMLHSYTEDLLQGTDSQDLRELAQIFSHALSAYLENPEGFKKALSEVRPKDPAYVYTHGAKGFESKKFLDTTRSSVISSTPIPLTTSSSEYSSVTQEDEEVLDFSDVSKVSRTKSKSTTLSPLYPKSIKTEKWKNSASTSYVNPVIVTSSGRNTVTDTTLKSSYSSTVEDVDLRPPEEGLQNAQSIYYTYSKQQVSENTATVSPNMFESLQVTEGLGEDYTLPFGTKQYDGPGYGPQAGEVKFVPTAGGVNDQSRPRYGGFQNNSGVTLKEASVQIIDAQGGADATTLVPEGKHKAQSTVKPLSVTPDVETTSTEEVPAEIGSILHTFIPQELNNLAVAGTLETPAALISNENILKERANPQNLVPSSNEAVLGANAGSFTSLPASQPSNPHNLEGKWSSLGSVADALTINRELSESDVIQRAPSAATQKLIPSLTATQELTPTKQPVFRVRYRITSKPDTSELAGAIEDSENKTSSVPYNCGTGTNGGSSVSPQTQTNKRSQLEYESDFTSTSESSSGNSDPMQKIQPLNISDRTFYSEEIKPPPPPSASLIHVSVSRNSKTETSDSSSKVPDSPDKISVIISDKSIPSNVQPVTTTQTYFPILESKSISFQHKPGADIYSQHLRNSQQPDMLKQGIKGTSEISVPSEQFVPASYTETSPTADTVFASWKQETGQSEQEYSNVDLLHVQSFRAVPVSSSIPSSRGNTATRRIKNTTIKTPPYNEGVNVKFLKENHFVVPNTSVSALALLDGSSSVIVTSGNNTLSRKEEPSEKFKSLSKELITGESNNASNSQHFVRINTVVTPARSQTSPNSSTVPAIRKTFSPNQFPTPTPRKSSGTDVRMDDVTADQLQALEDLQAMLISTNTTTAKDGTMFGSLNESTTLSLINTMKQAVMNSTVRRLVLLLVNSLKGNTPQETRTQLIEALLRMPANPKPSDAQGSISTLLNKRVEHLSEQPNGKNTSVTVAHPSILHETSRISMITQPDLGNKHLSNTQASATNFHSQGRKNSPTANSDVPQVRTVARGKGRRLVRVKITTERAVVMPSVTSSLEKYSQPKDITKEGDSLPQSDTRAVELLQSLYSLASRWG</sequence>
<feature type="region of interest" description="Disordered" evidence="1">
    <location>
        <begin position="289"/>
        <end position="324"/>
    </location>
</feature>
<feature type="region of interest" description="Disordered" evidence="1">
    <location>
        <begin position="583"/>
        <end position="610"/>
    </location>
</feature>
<feature type="region of interest" description="Disordered" evidence="1">
    <location>
        <begin position="1638"/>
        <end position="1754"/>
    </location>
</feature>
<evidence type="ECO:0000256" key="1">
    <source>
        <dbReference type="SAM" id="MobiDB-lite"/>
    </source>
</evidence>
<feature type="compositionally biased region" description="Polar residues" evidence="1">
    <location>
        <begin position="296"/>
        <end position="324"/>
    </location>
</feature>
<dbReference type="GO" id="GO:0008061">
    <property type="term" value="F:chitin binding"/>
    <property type="evidence" value="ECO:0007669"/>
    <property type="project" value="InterPro"/>
</dbReference>
<dbReference type="SUPFAM" id="SSF57625">
    <property type="entry name" value="Invertebrate chitin-binding proteins"/>
    <property type="match status" value="1"/>
</dbReference>
<dbReference type="EMBL" id="BLKM01002848">
    <property type="protein sequence ID" value="GFG40957.1"/>
    <property type="molecule type" value="Genomic_DNA"/>
</dbReference>
<feature type="compositionally biased region" description="Basic and acidic residues" evidence="1">
    <location>
        <begin position="709"/>
        <end position="727"/>
    </location>
</feature>
<dbReference type="FunCoup" id="A0A6L2QF79">
    <property type="interactions" value="1"/>
</dbReference>
<dbReference type="OrthoDB" id="8194050at2759"/>
<feature type="region of interest" description="Disordered" evidence="1">
    <location>
        <begin position="2177"/>
        <end position="2196"/>
    </location>
</feature>
<feature type="region of interest" description="Disordered" evidence="1">
    <location>
        <begin position="806"/>
        <end position="826"/>
    </location>
</feature>
<feature type="region of interest" description="Disordered" evidence="1">
    <location>
        <begin position="1467"/>
        <end position="1491"/>
    </location>
</feature>
<feature type="region of interest" description="Disordered" evidence="1">
    <location>
        <begin position="1982"/>
        <end position="2019"/>
    </location>
</feature>
<keyword evidence="4" id="KW-1185">Reference proteome</keyword>
<dbReference type="Pfam" id="PF01607">
    <property type="entry name" value="CBM_14"/>
    <property type="match status" value="1"/>
</dbReference>
<evidence type="ECO:0000313" key="3">
    <source>
        <dbReference type="EMBL" id="GFG40957.1"/>
    </source>
</evidence>
<feature type="compositionally biased region" description="Polar residues" evidence="1">
    <location>
        <begin position="2177"/>
        <end position="2194"/>
    </location>
</feature>
<dbReference type="Proteomes" id="UP000502823">
    <property type="component" value="Unassembled WGS sequence"/>
</dbReference>
<organism evidence="3 4">
    <name type="scientific">Coptotermes formosanus</name>
    <name type="common">Formosan subterranean termite</name>
    <dbReference type="NCBI Taxonomy" id="36987"/>
    <lineage>
        <taxon>Eukaryota</taxon>
        <taxon>Metazoa</taxon>
        <taxon>Ecdysozoa</taxon>
        <taxon>Arthropoda</taxon>
        <taxon>Hexapoda</taxon>
        <taxon>Insecta</taxon>
        <taxon>Pterygota</taxon>
        <taxon>Neoptera</taxon>
        <taxon>Polyneoptera</taxon>
        <taxon>Dictyoptera</taxon>
        <taxon>Blattodea</taxon>
        <taxon>Blattoidea</taxon>
        <taxon>Termitoidae</taxon>
        <taxon>Rhinotermitidae</taxon>
        <taxon>Coptotermes</taxon>
    </lineage>
</organism>
<accession>A0A6L2QF79</accession>
<dbReference type="InterPro" id="IPR052976">
    <property type="entry name" value="Scoloptoxin-like"/>
</dbReference>
<dbReference type="SMART" id="SM00494">
    <property type="entry name" value="ChtBD2"/>
    <property type="match status" value="1"/>
</dbReference>
<feature type="region of interest" description="Disordered" evidence="1">
    <location>
        <begin position="147"/>
        <end position="199"/>
    </location>
</feature>
<dbReference type="InParanoid" id="A0A6L2QF79"/>
<feature type="compositionally biased region" description="Low complexity" evidence="1">
    <location>
        <begin position="1743"/>
        <end position="1754"/>
    </location>
</feature>
<evidence type="ECO:0000313" key="4">
    <source>
        <dbReference type="Proteomes" id="UP000502823"/>
    </source>
</evidence>
<reference evidence="4" key="1">
    <citation type="submission" date="2020-01" db="EMBL/GenBank/DDBJ databases">
        <title>Draft genome sequence of the Termite Coptotermes fromosanus.</title>
        <authorList>
            <person name="Itakura S."/>
            <person name="Yosikawa Y."/>
            <person name="Umezawa K."/>
        </authorList>
    </citation>
    <scope>NUCLEOTIDE SEQUENCE [LARGE SCALE GENOMIC DNA]</scope>
</reference>
<feature type="compositionally biased region" description="Polar residues" evidence="1">
    <location>
        <begin position="817"/>
        <end position="826"/>
    </location>
</feature>
<proteinExistence type="predicted"/>
<dbReference type="PANTHER" id="PTHR22933">
    <property type="entry name" value="FI18007P1-RELATED"/>
    <property type="match status" value="1"/>
</dbReference>
<gene>
    <name evidence="3" type="ORF">Cfor_04702</name>
</gene>
<dbReference type="InterPro" id="IPR036508">
    <property type="entry name" value="Chitin-bd_dom_sf"/>
</dbReference>
<comment type="caution">
    <text evidence="3">The sequence shown here is derived from an EMBL/GenBank/DDBJ whole genome shotgun (WGS) entry which is preliminary data.</text>
</comment>
<dbReference type="GO" id="GO:0005576">
    <property type="term" value="C:extracellular region"/>
    <property type="evidence" value="ECO:0007669"/>
    <property type="project" value="InterPro"/>
</dbReference>
<feature type="compositionally biased region" description="Basic and acidic residues" evidence="1">
    <location>
        <begin position="167"/>
        <end position="181"/>
    </location>
</feature>
<feature type="compositionally biased region" description="Polar residues" evidence="1">
    <location>
        <begin position="2001"/>
        <end position="2017"/>
    </location>
</feature>
<feature type="compositionally biased region" description="Polar residues" evidence="1">
    <location>
        <begin position="1666"/>
        <end position="1678"/>
    </location>
</feature>
<name>A0A6L2QF79_COPFO</name>
<dbReference type="PANTHER" id="PTHR22933:SF31">
    <property type="entry name" value="FI18007P1"/>
    <property type="match status" value="1"/>
</dbReference>
<feature type="compositionally biased region" description="Polar residues" evidence="1">
    <location>
        <begin position="149"/>
        <end position="166"/>
    </location>
</feature>
<dbReference type="PROSITE" id="PS50940">
    <property type="entry name" value="CHIT_BIND_II"/>
    <property type="match status" value="1"/>
</dbReference>
<feature type="compositionally biased region" description="Low complexity" evidence="1">
    <location>
        <begin position="1686"/>
        <end position="1699"/>
    </location>
</feature>
<feature type="region of interest" description="Disordered" evidence="1">
    <location>
        <begin position="246"/>
        <end position="276"/>
    </location>
</feature>
<protein>
    <recommendedName>
        <fullName evidence="2">Chitin-binding type-2 domain-containing protein</fullName>
    </recommendedName>
</protein>
<dbReference type="InterPro" id="IPR002557">
    <property type="entry name" value="Chitin-bd_dom"/>
</dbReference>
<dbReference type="Gene3D" id="2.170.140.10">
    <property type="entry name" value="Chitin binding domain"/>
    <property type="match status" value="1"/>
</dbReference>
<feature type="compositionally biased region" description="Polar residues" evidence="1">
    <location>
        <begin position="1982"/>
        <end position="1994"/>
    </location>
</feature>
<feature type="region of interest" description="Disordered" evidence="1">
    <location>
        <begin position="100"/>
        <end position="125"/>
    </location>
</feature>
<evidence type="ECO:0000259" key="2">
    <source>
        <dbReference type="PROSITE" id="PS50940"/>
    </source>
</evidence>
<feature type="compositionally biased region" description="Pro residues" evidence="1">
    <location>
        <begin position="252"/>
        <end position="261"/>
    </location>
</feature>
<feature type="domain" description="Chitin-binding type-2" evidence="2">
    <location>
        <begin position="18"/>
        <end position="76"/>
    </location>
</feature>
<feature type="region of interest" description="Disordered" evidence="1">
    <location>
        <begin position="709"/>
        <end position="786"/>
    </location>
</feature>
<feature type="compositionally biased region" description="Polar residues" evidence="1">
    <location>
        <begin position="735"/>
        <end position="752"/>
    </location>
</feature>